<sequence length="139" mass="15366">MSTDIAVIIATGEGQMLEPDGDVLSILKRMRGRATYHAFQFDKKGEEHVSESSQKGTLPLEPCRSVILYAVDQNDLLNTSWRLLQAPDFQGAIIGEFPQWKEHLALIPSAASKHNNPAVTFLWSLQKIVLGKKGPALPE</sequence>
<proteinExistence type="predicted"/>
<comment type="caution">
    <text evidence="1">The sequence shown here is derived from an EMBL/GenBank/DDBJ whole genome shotgun (WGS) entry which is preliminary data.</text>
</comment>
<protein>
    <submittedName>
        <fullName evidence="1">Uncharacterized protein</fullName>
    </submittedName>
</protein>
<name>A0A0F9K9C4_9ZZZZ</name>
<organism evidence="1">
    <name type="scientific">marine sediment metagenome</name>
    <dbReference type="NCBI Taxonomy" id="412755"/>
    <lineage>
        <taxon>unclassified sequences</taxon>
        <taxon>metagenomes</taxon>
        <taxon>ecological metagenomes</taxon>
    </lineage>
</organism>
<reference evidence="1" key="1">
    <citation type="journal article" date="2015" name="Nature">
        <title>Complex archaea that bridge the gap between prokaryotes and eukaryotes.</title>
        <authorList>
            <person name="Spang A."/>
            <person name="Saw J.H."/>
            <person name="Jorgensen S.L."/>
            <person name="Zaremba-Niedzwiedzka K."/>
            <person name="Martijn J."/>
            <person name="Lind A.E."/>
            <person name="van Eijk R."/>
            <person name="Schleper C."/>
            <person name="Guy L."/>
            <person name="Ettema T.J."/>
        </authorList>
    </citation>
    <scope>NUCLEOTIDE SEQUENCE</scope>
</reference>
<accession>A0A0F9K9C4</accession>
<evidence type="ECO:0000313" key="1">
    <source>
        <dbReference type="EMBL" id="KKM78573.1"/>
    </source>
</evidence>
<dbReference type="AlphaFoldDB" id="A0A0F9K9C4"/>
<gene>
    <name evidence="1" type="ORF">LCGC14_1358660</name>
</gene>
<dbReference type="EMBL" id="LAZR01008474">
    <property type="protein sequence ID" value="KKM78573.1"/>
    <property type="molecule type" value="Genomic_DNA"/>
</dbReference>